<dbReference type="Gene3D" id="3.10.50.40">
    <property type="match status" value="1"/>
</dbReference>
<sequence length="270" mass="29363">MSDLWSLQIKGNTSAIFAPLKTLKLSNATLGSDVVGEDGRTVVLLTHDSVASEDGCELAQSVPIFSLTPIKNEHRCLDIILIKDQNYTFKAQGPNDVHLFGYSLAAISLPYAMSHLTLNSSDDVSSTGSSASATTISSVDSIVSLKRKGSTISARDSQIEKRAKASYLFKDVRPGPESNQQAVRGSVVTVDVKATWKSLDSKKRILFKEDKVKLLLDGSKERGWKSSIAGMRTGGERHIKVPTDLATGDIETRIDSDFTVEVFLHRVHKA</sequence>
<feature type="domain" description="Nucleoplasmin-like" evidence="2">
    <location>
        <begin position="4"/>
        <end position="102"/>
    </location>
</feature>
<dbReference type="EMBL" id="JARJCN010000116">
    <property type="protein sequence ID" value="KAJ7073343.1"/>
    <property type="molecule type" value="Genomic_DNA"/>
</dbReference>
<dbReference type="InterPro" id="IPR001179">
    <property type="entry name" value="PPIase_FKBP_dom"/>
</dbReference>
<dbReference type="Pfam" id="PF17800">
    <property type="entry name" value="NPL"/>
    <property type="match status" value="1"/>
</dbReference>
<feature type="domain" description="PPIase FKBP-type" evidence="1">
    <location>
        <begin position="180"/>
        <end position="250"/>
    </location>
</feature>
<proteinExistence type="predicted"/>
<dbReference type="Pfam" id="PF00254">
    <property type="entry name" value="FKBP_C"/>
    <property type="match status" value="1"/>
</dbReference>
<dbReference type="Gene3D" id="2.60.120.340">
    <property type="entry name" value="Nucleoplasmin core domain"/>
    <property type="match status" value="1"/>
</dbReference>
<name>A0AAD6TMN7_9AGAR</name>
<dbReference type="InterPro" id="IPR041232">
    <property type="entry name" value="NPL"/>
</dbReference>
<dbReference type="SUPFAM" id="SSF54534">
    <property type="entry name" value="FKBP-like"/>
    <property type="match status" value="1"/>
</dbReference>
<dbReference type="InterPro" id="IPR046357">
    <property type="entry name" value="PPIase_dom_sf"/>
</dbReference>
<dbReference type="GO" id="GO:0003755">
    <property type="term" value="F:peptidyl-prolyl cis-trans isomerase activity"/>
    <property type="evidence" value="ECO:0007669"/>
    <property type="project" value="InterPro"/>
</dbReference>
<organism evidence="3 4">
    <name type="scientific">Mycena belliarum</name>
    <dbReference type="NCBI Taxonomy" id="1033014"/>
    <lineage>
        <taxon>Eukaryota</taxon>
        <taxon>Fungi</taxon>
        <taxon>Dikarya</taxon>
        <taxon>Basidiomycota</taxon>
        <taxon>Agaricomycotina</taxon>
        <taxon>Agaricomycetes</taxon>
        <taxon>Agaricomycetidae</taxon>
        <taxon>Agaricales</taxon>
        <taxon>Marasmiineae</taxon>
        <taxon>Mycenaceae</taxon>
        <taxon>Mycena</taxon>
    </lineage>
</organism>
<evidence type="ECO:0000259" key="2">
    <source>
        <dbReference type="Pfam" id="PF17800"/>
    </source>
</evidence>
<keyword evidence="4" id="KW-1185">Reference proteome</keyword>
<evidence type="ECO:0000313" key="4">
    <source>
        <dbReference type="Proteomes" id="UP001222325"/>
    </source>
</evidence>
<protein>
    <submittedName>
        <fullName evidence="3">Uncharacterized protein</fullName>
    </submittedName>
</protein>
<gene>
    <name evidence="3" type="ORF">B0H15DRAFT_957252</name>
</gene>
<reference evidence="3" key="1">
    <citation type="submission" date="2023-03" db="EMBL/GenBank/DDBJ databases">
        <title>Massive genome expansion in bonnet fungi (Mycena s.s.) driven by repeated elements and novel gene families across ecological guilds.</title>
        <authorList>
            <consortium name="Lawrence Berkeley National Laboratory"/>
            <person name="Harder C.B."/>
            <person name="Miyauchi S."/>
            <person name="Viragh M."/>
            <person name="Kuo A."/>
            <person name="Thoen E."/>
            <person name="Andreopoulos B."/>
            <person name="Lu D."/>
            <person name="Skrede I."/>
            <person name="Drula E."/>
            <person name="Henrissat B."/>
            <person name="Morin E."/>
            <person name="Kohler A."/>
            <person name="Barry K."/>
            <person name="LaButti K."/>
            <person name="Morin E."/>
            <person name="Salamov A."/>
            <person name="Lipzen A."/>
            <person name="Mereny Z."/>
            <person name="Hegedus B."/>
            <person name="Baldrian P."/>
            <person name="Stursova M."/>
            <person name="Weitz H."/>
            <person name="Taylor A."/>
            <person name="Grigoriev I.V."/>
            <person name="Nagy L.G."/>
            <person name="Martin F."/>
            <person name="Kauserud H."/>
        </authorList>
    </citation>
    <scope>NUCLEOTIDE SEQUENCE</scope>
    <source>
        <strain evidence="3">CBHHK173m</strain>
    </source>
</reference>
<accession>A0AAD6TMN7</accession>
<evidence type="ECO:0000313" key="3">
    <source>
        <dbReference type="EMBL" id="KAJ7073343.1"/>
    </source>
</evidence>
<comment type="caution">
    <text evidence="3">The sequence shown here is derived from an EMBL/GenBank/DDBJ whole genome shotgun (WGS) entry which is preliminary data.</text>
</comment>
<evidence type="ECO:0000259" key="1">
    <source>
        <dbReference type="Pfam" id="PF00254"/>
    </source>
</evidence>
<dbReference type="AlphaFoldDB" id="A0AAD6TMN7"/>
<dbReference type="Proteomes" id="UP001222325">
    <property type="component" value="Unassembled WGS sequence"/>
</dbReference>